<name>A8SJ30_9FIRM</name>
<reference evidence="1 2" key="1">
    <citation type="submission" date="2007-09" db="EMBL/GenBank/DDBJ databases">
        <title>Draft genome sequence of Peptostreptococcus micros (ATCC 33270).</title>
        <authorList>
            <person name="Sudarsanam P."/>
            <person name="Ley R."/>
            <person name="Guruge J."/>
            <person name="Turnbaugh P.J."/>
            <person name="Mahowald M."/>
            <person name="Liep D."/>
            <person name="Gordon J."/>
        </authorList>
    </citation>
    <scope>NUCLEOTIDE SEQUENCE [LARGE SCALE GENOMIC DNA]</scope>
    <source>
        <strain evidence="1 2">ATCC 33270</strain>
    </source>
</reference>
<protein>
    <submittedName>
        <fullName evidence="1">Uncharacterized protein</fullName>
    </submittedName>
</protein>
<evidence type="ECO:0000313" key="1">
    <source>
        <dbReference type="EMBL" id="EDP24584.1"/>
    </source>
</evidence>
<evidence type="ECO:0000313" key="2">
    <source>
        <dbReference type="Proteomes" id="UP000003162"/>
    </source>
</evidence>
<accession>A8SJ30</accession>
<comment type="caution">
    <text evidence="1">The sequence shown here is derived from an EMBL/GenBank/DDBJ whole genome shotgun (WGS) entry which is preliminary data.</text>
</comment>
<dbReference type="eggNOG" id="ENOG502ZY4B">
    <property type="taxonomic scope" value="Bacteria"/>
</dbReference>
<dbReference type="EMBL" id="ABEE02000015">
    <property type="protein sequence ID" value="EDP24584.1"/>
    <property type="molecule type" value="Genomic_DNA"/>
</dbReference>
<gene>
    <name evidence="1" type="ORF">PEPMIC_00437</name>
</gene>
<reference evidence="1 2" key="2">
    <citation type="submission" date="2007-09" db="EMBL/GenBank/DDBJ databases">
        <authorList>
            <person name="Fulton L."/>
            <person name="Clifton S."/>
            <person name="Fulton B."/>
            <person name="Xu J."/>
            <person name="Minx P."/>
            <person name="Pepin K.H."/>
            <person name="Johnson M."/>
            <person name="Thiruvilangam P."/>
            <person name="Bhonagiri V."/>
            <person name="Nash W.E."/>
            <person name="Mardis E.R."/>
            <person name="Wilson R.K."/>
        </authorList>
    </citation>
    <scope>NUCLEOTIDE SEQUENCE [LARGE SCALE GENOMIC DNA]</scope>
    <source>
        <strain evidence="1 2">ATCC 33270</strain>
    </source>
</reference>
<sequence>MLDINLFNEFRFIGIGKRRLMDKLINFLKDKITDKISLEEIVNVFEQMCNIPFEEDMILFETGTFTTFRDEPMFQISLVRQFPNEDEEFYQIHLDILYEPDTENKMMIESIWDEDLSENIFTYIRNSKVFAYAKNKKYSKVKIWCDET</sequence>
<dbReference type="AlphaFoldDB" id="A8SJ30"/>
<dbReference type="HOGENOM" id="CLU_1852180_0_0_9"/>
<proteinExistence type="predicted"/>
<organism evidence="1 2">
    <name type="scientific">Parvimonas micra ATCC 33270</name>
    <dbReference type="NCBI Taxonomy" id="411465"/>
    <lineage>
        <taxon>Bacteria</taxon>
        <taxon>Bacillati</taxon>
        <taxon>Bacillota</taxon>
        <taxon>Tissierellia</taxon>
        <taxon>Tissierellales</taxon>
        <taxon>Peptoniphilaceae</taxon>
        <taxon>Parvimonas</taxon>
    </lineage>
</organism>
<dbReference type="Proteomes" id="UP000003162">
    <property type="component" value="Unassembled WGS sequence"/>
</dbReference>